<name>A0A1G6XST5_PEPNI</name>
<dbReference type="RefSeq" id="WP_091791951.1">
    <property type="nucleotide sequence ID" value="NZ_FNAF01000007.1"/>
</dbReference>
<keyword evidence="3" id="KW-0238">DNA-binding</keyword>
<evidence type="ECO:0000313" key="6">
    <source>
        <dbReference type="EMBL" id="SDD80495.1"/>
    </source>
</evidence>
<dbReference type="CDD" id="cd05466">
    <property type="entry name" value="PBP2_LTTR_substrate"/>
    <property type="match status" value="1"/>
</dbReference>
<dbReference type="PANTHER" id="PTHR30346">
    <property type="entry name" value="TRANSCRIPTIONAL DUAL REGULATOR HCAR-RELATED"/>
    <property type="match status" value="1"/>
</dbReference>
<comment type="similarity">
    <text evidence="1">Belongs to the LysR transcriptional regulatory family.</text>
</comment>
<dbReference type="InterPro" id="IPR036388">
    <property type="entry name" value="WH-like_DNA-bd_sf"/>
</dbReference>
<dbReference type="AlphaFoldDB" id="A0A1G6XST5"/>
<evidence type="ECO:0000256" key="1">
    <source>
        <dbReference type="ARBA" id="ARBA00009437"/>
    </source>
</evidence>
<evidence type="ECO:0000259" key="5">
    <source>
        <dbReference type="PROSITE" id="PS50931"/>
    </source>
</evidence>
<evidence type="ECO:0000313" key="7">
    <source>
        <dbReference type="Proteomes" id="UP000198995"/>
    </source>
</evidence>
<organism evidence="6 7">
    <name type="scientific">Peptococcus niger</name>
    <dbReference type="NCBI Taxonomy" id="2741"/>
    <lineage>
        <taxon>Bacteria</taxon>
        <taxon>Bacillati</taxon>
        <taxon>Bacillota</taxon>
        <taxon>Clostridia</taxon>
        <taxon>Eubacteriales</taxon>
        <taxon>Peptococcaceae</taxon>
        <taxon>Peptococcus</taxon>
    </lineage>
</organism>
<dbReference type="GO" id="GO:0003677">
    <property type="term" value="F:DNA binding"/>
    <property type="evidence" value="ECO:0007669"/>
    <property type="project" value="UniProtKB-KW"/>
</dbReference>
<dbReference type="Pfam" id="PF00126">
    <property type="entry name" value="HTH_1"/>
    <property type="match status" value="1"/>
</dbReference>
<dbReference type="Pfam" id="PF03466">
    <property type="entry name" value="LysR_substrate"/>
    <property type="match status" value="1"/>
</dbReference>
<reference evidence="6 7" key="1">
    <citation type="submission" date="2016-10" db="EMBL/GenBank/DDBJ databases">
        <authorList>
            <person name="de Groot N.N."/>
        </authorList>
    </citation>
    <scope>NUCLEOTIDE SEQUENCE [LARGE SCALE GENOMIC DNA]</scope>
    <source>
        <strain evidence="6 7">DSM 20475</strain>
    </source>
</reference>
<evidence type="ECO:0000256" key="3">
    <source>
        <dbReference type="ARBA" id="ARBA00023125"/>
    </source>
</evidence>
<dbReference type="PANTHER" id="PTHR30346:SF9">
    <property type="entry name" value="LYSR FAMILY TRANSCRIPTIONAL REGULATOR"/>
    <property type="match status" value="1"/>
</dbReference>
<dbReference type="InterPro" id="IPR005119">
    <property type="entry name" value="LysR_subst-bd"/>
</dbReference>
<keyword evidence="2" id="KW-0805">Transcription regulation</keyword>
<dbReference type="InterPro" id="IPR000847">
    <property type="entry name" value="LysR_HTH_N"/>
</dbReference>
<dbReference type="InterPro" id="IPR036390">
    <property type="entry name" value="WH_DNA-bd_sf"/>
</dbReference>
<gene>
    <name evidence="6" type="ORF">SAMN04489866_10756</name>
</gene>
<dbReference type="Gene3D" id="1.10.10.10">
    <property type="entry name" value="Winged helix-like DNA-binding domain superfamily/Winged helix DNA-binding domain"/>
    <property type="match status" value="1"/>
</dbReference>
<dbReference type="GO" id="GO:0032993">
    <property type="term" value="C:protein-DNA complex"/>
    <property type="evidence" value="ECO:0007669"/>
    <property type="project" value="TreeGrafter"/>
</dbReference>
<dbReference type="Gene3D" id="3.40.190.290">
    <property type="match status" value="1"/>
</dbReference>
<dbReference type="OrthoDB" id="9803714at2"/>
<sequence>MKIEQLQYFIEVVKAGSVNAASKKVYISQQSLNKSLHSLEDELGFDILNRTRRGVSLTKEGEVVFNAAQAIVARFEQMQEQVQRLKTAKNDTLKGRMNIHISPMLSISILPMVYVDYMHAYPGVQVYCQEKYRDDIVKEVSHHPGDVGFVLVPNTIEVFFNNIPSNVHMEELNSYPIFMAMSPKHPLAHQRSLSVHSVAEYPLIVYEAGGSKGIHAFQNMGNMHVVLSTNNYHMCEELLREGQTLMYSYPKYIGKRVFSDFIHLPVNTKEAHFELYLVYNKEASNQERRLIDSFSGILQQYL</sequence>
<dbReference type="PROSITE" id="PS50931">
    <property type="entry name" value="HTH_LYSR"/>
    <property type="match status" value="1"/>
</dbReference>
<dbReference type="STRING" id="2741.SAMN04489866_10756"/>
<feature type="domain" description="HTH lysR-type" evidence="5">
    <location>
        <begin position="1"/>
        <end position="58"/>
    </location>
</feature>
<accession>A0A1G6XST5</accession>
<dbReference type="SUPFAM" id="SSF46785">
    <property type="entry name" value="Winged helix' DNA-binding domain"/>
    <property type="match status" value="1"/>
</dbReference>
<proteinExistence type="inferred from homology"/>
<dbReference type="GO" id="GO:0003700">
    <property type="term" value="F:DNA-binding transcription factor activity"/>
    <property type="evidence" value="ECO:0007669"/>
    <property type="project" value="InterPro"/>
</dbReference>
<dbReference type="EMBL" id="FNAF01000007">
    <property type="protein sequence ID" value="SDD80495.1"/>
    <property type="molecule type" value="Genomic_DNA"/>
</dbReference>
<evidence type="ECO:0000256" key="4">
    <source>
        <dbReference type="ARBA" id="ARBA00023163"/>
    </source>
</evidence>
<keyword evidence="7" id="KW-1185">Reference proteome</keyword>
<protein>
    <submittedName>
        <fullName evidence="6">ModE molybdate transport repressor domain-containing protein</fullName>
    </submittedName>
</protein>
<dbReference type="SUPFAM" id="SSF53850">
    <property type="entry name" value="Periplasmic binding protein-like II"/>
    <property type="match status" value="1"/>
</dbReference>
<dbReference type="FunFam" id="1.10.10.10:FF:000001">
    <property type="entry name" value="LysR family transcriptional regulator"/>
    <property type="match status" value="1"/>
</dbReference>
<dbReference type="Proteomes" id="UP000198995">
    <property type="component" value="Unassembled WGS sequence"/>
</dbReference>
<evidence type="ECO:0000256" key="2">
    <source>
        <dbReference type="ARBA" id="ARBA00023015"/>
    </source>
</evidence>
<keyword evidence="4" id="KW-0804">Transcription</keyword>